<keyword evidence="1" id="KW-0409">Iron storage</keyword>
<comment type="subcellular location">
    <subcellularLocation>
        <location evidence="4">Encapsulin nanocompartment</location>
    </subcellularLocation>
</comment>
<evidence type="ECO:0008006" key="8">
    <source>
        <dbReference type="Google" id="ProtNLM"/>
    </source>
</evidence>
<dbReference type="EMBL" id="CP046640">
    <property type="protein sequence ID" value="QTL97039.1"/>
    <property type="molecule type" value="Genomic_DNA"/>
</dbReference>
<dbReference type="InterPro" id="IPR054581">
    <property type="entry name" value="EncFtn-like"/>
</dbReference>
<dbReference type="NCBIfam" id="TIGR04535">
    <property type="entry name" value="ferrit_encaps"/>
    <property type="match status" value="1"/>
</dbReference>
<keyword evidence="7" id="KW-1185">Reference proteome</keyword>
<dbReference type="InterPro" id="IPR030907">
    <property type="entry name" value="Ferrit_encaps"/>
</dbReference>
<keyword evidence="2" id="KW-0479">Metal-binding</keyword>
<gene>
    <name evidence="6" type="ORF">GM661_03125</name>
</gene>
<dbReference type="KEGG" id="ifn:GM661_03125"/>
<name>A0A8A7KCC5_9FIRM</name>
<evidence type="ECO:0000256" key="3">
    <source>
        <dbReference type="ARBA" id="ARBA00023004"/>
    </source>
</evidence>
<proteinExistence type="predicted"/>
<evidence type="ECO:0000256" key="4">
    <source>
        <dbReference type="ARBA" id="ARBA00033738"/>
    </source>
</evidence>
<dbReference type="InterPro" id="IPR009078">
    <property type="entry name" value="Ferritin-like_SF"/>
</dbReference>
<dbReference type="Pfam" id="PF22277">
    <property type="entry name" value="EncFtn-like"/>
    <property type="match status" value="1"/>
</dbReference>
<evidence type="ECO:0000256" key="1">
    <source>
        <dbReference type="ARBA" id="ARBA00022434"/>
    </source>
</evidence>
<keyword evidence="3" id="KW-0408">Iron</keyword>
<sequence>MSAYHEAEDKLSEETKNISRVLNSLKEEVEAIDWYNQRVDATNDDEVKKILAHNRNEEIEHAVMAIEWLRRNMPGWDEELKTYLFTEMSIVDVEEAGEKQDSNDNIDLGIGNLK</sequence>
<reference evidence="6" key="1">
    <citation type="submission" date="2019-12" db="EMBL/GenBank/DDBJ databases">
        <authorList>
            <person name="zhang j."/>
            <person name="sun C.M."/>
        </authorList>
    </citation>
    <scope>NUCLEOTIDE SEQUENCE</scope>
    <source>
        <strain evidence="6">NS-1</strain>
    </source>
</reference>
<keyword evidence="5" id="KW-1284">Encapsulin nanocompartment</keyword>
<dbReference type="Gene3D" id="6.10.140.1960">
    <property type="match status" value="1"/>
</dbReference>
<dbReference type="RefSeq" id="WP_230868702.1">
    <property type="nucleotide sequence ID" value="NZ_CP046640.1"/>
</dbReference>
<dbReference type="GO" id="GO:0140737">
    <property type="term" value="C:encapsulin nanocompartment"/>
    <property type="evidence" value="ECO:0007669"/>
    <property type="project" value="UniProtKB-SubCell"/>
</dbReference>
<accession>A0A8A7KCC5</accession>
<dbReference type="SUPFAM" id="SSF47240">
    <property type="entry name" value="Ferritin-like"/>
    <property type="match status" value="1"/>
</dbReference>
<dbReference type="AlphaFoldDB" id="A0A8A7KCC5"/>
<dbReference type="GO" id="GO:0006879">
    <property type="term" value="P:intracellular iron ion homeostasis"/>
    <property type="evidence" value="ECO:0007669"/>
    <property type="project" value="UniProtKB-KW"/>
</dbReference>
<evidence type="ECO:0000256" key="5">
    <source>
        <dbReference type="ARBA" id="ARBA00033787"/>
    </source>
</evidence>
<evidence type="ECO:0000313" key="7">
    <source>
        <dbReference type="Proteomes" id="UP000665020"/>
    </source>
</evidence>
<dbReference type="GO" id="GO:0004322">
    <property type="term" value="F:ferroxidase activity"/>
    <property type="evidence" value="ECO:0007669"/>
    <property type="project" value="InterPro"/>
</dbReference>
<dbReference type="GO" id="GO:0046872">
    <property type="term" value="F:metal ion binding"/>
    <property type="evidence" value="ECO:0007669"/>
    <property type="project" value="UniProtKB-KW"/>
</dbReference>
<organism evidence="6 7">
    <name type="scientific">Iocasia fonsfrigidae</name>
    <dbReference type="NCBI Taxonomy" id="2682810"/>
    <lineage>
        <taxon>Bacteria</taxon>
        <taxon>Bacillati</taxon>
        <taxon>Bacillota</taxon>
        <taxon>Clostridia</taxon>
        <taxon>Halanaerobiales</taxon>
        <taxon>Halanaerobiaceae</taxon>
        <taxon>Iocasia</taxon>
    </lineage>
</organism>
<protein>
    <recommendedName>
        <fullName evidence="8">Ferritin</fullName>
    </recommendedName>
</protein>
<evidence type="ECO:0000313" key="6">
    <source>
        <dbReference type="EMBL" id="QTL97039.1"/>
    </source>
</evidence>
<evidence type="ECO:0000256" key="2">
    <source>
        <dbReference type="ARBA" id="ARBA00022723"/>
    </source>
</evidence>
<dbReference type="Proteomes" id="UP000665020">
    <property type="component" value="Chromosome"/>
</dbReference>